<dbReference type="HAMAP" id="MF_00675">
    <property type="entry name" value="UxaC"/>
    <property type="match status" value="1"/>
</dbReference>
<organism evidence="8 9">
    <name type="scientific">Acetomicrobium flavidum</name>
    <dbReference type="NCBI Taxonomy" id="49896"/>
    <lineage>
        <taxon>Bacteria</taxon>
        <taxon>Thermotogati</taxon>
        <taxon>Synergistota</taxon>
        <taxon>Synergistia</taxon>
        <taxon>Synergistales</taxon>
        <taxon>Acetomicrobiaceae</taxon>
        <taxon>Acetomicrobium</taxon>
    </lineage>
</organism>
<name>A0ABY1JE45_9BACT</name>
<dbReference type="SUPFAM" id="SSF51556">
    <property type="entry name" value="Metallo-dependent hydrolases"/>
    <property type="match status" value="1"/>
</dbReference>
<reference evidence="8 9" key="1">
    <citation type="submission" date="2016-11" db="EMBL/GenBank/DDBJ databases">
        <authorList>
            <person name="Varghese N."/>
            <person name="Submissions S."/>
        </authorList>
    </citation>
    <scope>NUCLEOTIDE SEQUENCE [LARGE SCALE GENOMIC DNA]</scope>
    <source>
        <strain evidence="8 9">DSM 20664</strain>
    </source>
</reference>
<dbReference type="PANTHER" id="PTHR30068:SF4">
    <property type="entry name" value="URONATE ISOMERASE"/>
    <property type="match status" value="1"/>
</dbReference>
<comment type="caution">
    <text evidence="8">The sequence shown here is derived from an EMBL/GenBank/DDBJ whole genome shotgun (WGS) entry which is preliminary data.</text>
</comment>
<evidence type="ECO:0000256" key="1">
    <source>
        <dbReference type="ARBA" id="ARBA00001165"/>
    </source>
</evidence>
<dbReference type="Proteomes" id="UP000185093">
    <property type="component" value="Unassembled WGS sequence"/>
</dbReference>
<dbReference type="InterPro" id="IPR032466">
    <property type="entry name" value="Metal_Hydrolase"/>
</dbReference>
<comment type="catalytic activity">
    <reaction evidence="7">
        <text>aldehydo-D-galacturonate = keto-D-tagaturonate</text>
        <dbReference type="Rhea" id="RHEA:27702"/>
        <dbReference type="ChEBI" id="CHEBI:12952"/>
        <dbReference type="ChEBI" id="CHEBI:17886"/>
    </reaction>
</comment>
<proteinExistence type="inferred from homology"/>
<gene>
    <name evidence="7" type="primary">uxaC</name>
    <name evidence="8" type="ORF">SAMN05444368_1348</name>
</gene>
<evidence type="ECO:0000256" key="5">
    <source>
        <dbReference type="ARBA" id="ARBA00020555"/>
    </source>
</evidence>
<dbReference type="InterPro" id="IPR003766">
    <property type="entry name" value="Uronate_isomerase"/>
</dbReference>
<dbReference type="GO" id="GO:0016853">
    <property type="term" value="F:isomerase activity"/>
    <property type="evidence" value="ECO:0007669"/>
    <property type="project" value="UniProtKB-KW"/>
</dbReference>
<dbReference type="EMBL" id="FSQZ01000001">
    <property type="protein sequence ID" value="SIN70591.1"/>
    <property type="molecule type" value="Genomic_DNA"/>
</dbReference>
<evidence type="ECO:0000256" key="7">
    <source>
        <dbReference type="HAMAP-Rule" id="MF_00675"/>
    </source>
</evidence>
<dbReference type="NCBIfam" id="NF002794">
    <property type="entry name" value="PRK02925.1"/>
    <property type="match status" value="1"/>
</dbReference>
<dbReference type="RefSeq" id="WP_074199702.1">
    <property type="nucleotide sequence ID" value="NZ_FSQZ01000001.1"/>
</dbReference>
<accession>A0ABY1JE45</accession>
<evidence type="ECO:0000313" key="8">
    <source>
        <dbReference type="EMBL" id="SIN70591.1"/>
    </source>
</evidence>
<dbReference type="Gene3D" id="3.20.20.140">
    <property type="entry name" value="Metal-dependent hydrolases"/>
    <property type="match status" value="1"/>
</dbReference>
<evidence type="ECO:0000256" key="4">
    <source>
        <dbReference type="ARBA" id="ARBA00012546"/>
    </source>
</evidence>
<comment type="catalytic activity">
    <reaction evidence="1 7">
        <text>D-glucuronate = D-fructuronate</text>
        <dbReference type="Rhea" id="RHEA:13049"/>
        <dbReference type="ChEBI" id="CHEBI:58720"/>
        <dbReference type="ChEBI" id="CHEBI:59863"/>
        <dbReference type="EC" id="5.3.1.12"/>
    </reaction>
</comment>
<dbReference type="EC" id="5.3.1.12" evidence="4 7"/>
<sequence length="477" mass="55314">MTSKIFINEDFLLETKAARKLYHEYAESMPIIDYHCHLPAEDIATDRTFESITHVWLGGDHYKWRAMRTCGINEKYITGDASDEEKFKAWATVVPKLIRNPLYHWTHLELKRIFGIDELLNPDTAPNIYRQCNELLRQKVFSTRSILERFRVEALCTTNFPTEDLKHHKTIRDTHCKTMVLPCFRPDKALNADCPKEFNDLVDSLERLTNLSINSFESFIESLWKRHQFFHENGCRISDYGIETVYSANWTQDEVNKAFTHVRSGHPLEGETLLKFRSAVLYELLLMDYEQGWVQQLHLGAMRNNNSKMMTLLGPDSGYDSIGDFEQGTPLVRLLDKLEKSGHLGKTIIYCLNPRDNDLIASIIGCFQDGITPGKIQMGSAWWFNDHKDGMTKQIEALSSIGVLSTFVGMLTDSRSFLSYPRHEYFRRILCNILGKEMTSGELPEDYEHIGSIVQDICYFNAKRYFQLHEAYNTIKK</sequence>
<evidence type="ECO:0000256" key="3">
    <source>
        <dbReference type="ARBA" id="ARBA00008397"/>
    </source>
</evidence>
<comment type="similarity">
    <text evidence="3 7">Belongs to the metallo-dependent hydrolases superfamily. Uronate isomerase family.</text>
</comment>
<evidence type="ECO:0000256" key="6">
    <source>
        <dbReference type="ARBA" id="ARBA00023235"/>
    </source>
</evidence>
<comment type="pathway">
    <text evidence="2 7">Carbohydrate metabolism; pentose and glucuronate interconversion.</text>
</comment>
<evidence type="ECO:0000256" key="2">
    <source>
        <dbReference type="ARBA" id="ARBA00004892"/>
    </source>
</evidence>
<keyword evidence="9" id="KW-1185">Reference proteome</keyword>
<dbReference type="Gene3D" id="1.10.2020.10">
    <property type="entry name" value="uronate isomerase, domain 2, chain A"/>
    <property type="match status" value="1"/>
</dbReference>
<keyword evidence="6 7" id="KW-0413">Isomerase</keyword>
<protein>
    <recommendedName>
        <fullName evidence="5 7">Uronate isomerase</fullName>
        <ecNumber evidence="4 7">5.3.1.12</ecNumber>
    </recommendedName>
    <alternativeName>
        <fullName evidence="7">Glucuronate isomerase</fullName>
    </alternativeName>
    <alternativeName>
        <fullName evidence="7">Uronic isomerase</fullName>
    </alternativeName>
</protein>
<evidence type="ECO:0000313" key="9">
    <source>
        <dbReference type="Proteomes" id="UP000185093"/>
    </source>
</evidence>
<dbReference type="PANTHER" id="PTHR30068">
    <property type="entry name" value="URONATE ISOMERASE"/>
    <property type="match status" value="1"/>
</dbReference>
<dbReference type="Pfam" id="PF02614">
    <property type="entry name" value="UxaC"/>
    <property type="match status" value="1"/>
</dbReference>